<evidence type="ECO:0000313" key="2">
    <source>
        <dbReference type="Proteomes" id="UP001064048"/>
    </source>
</evidence>
<name>A0ACC0KVY6_CHOFU</name>
<gene>
    <name evidence="1" type="ORF">MSG28_001670</name>
</gene>
<organism evidence="1 2">
    <name type="scientific">Choristoneura fumiferana</name>
    <name type="common">Spruce budworm moth</name>
    <name type="synonym">Archips fumiferana</name>
    <dbReference type="NCBI Taxonomy" id="7141"/>
    <lineage>
        <taxon>Eukaryota</taxon>
        <taxon>Metazoa</taxon>
        <taxon>Ecdysozoa</taxon>
        <taxon>Arthropoda</taxon>
        <taxon>Hexapoda</taxon>
        <taxon>Insecta</taxon>
        <taxon>Pterygota</taxon>
        <taxon>Neoptera</taxon>
        <taxon>Endopterygota</taxon>
        <taxon>Lepidoptera</taxon>
        <taxon>Glossata</taxon>
        <taxon>Ditrysia</taxon>
        <taxon>Tortricoidea</taxon>
        <taxon>Tortricidae</taxon>
        <taxon>Tortricinae</taxon>
        <taxon>Choristoneura</taxon>
    </lineage>
</organism>
<reference evidence="1 2" key="1">
    <citation type="journal article" date="2022" name="Genome Biol. Evol.">
        <title>The Spruce Budworm Genome: Reconstructing the Evolutionary History of Antifreeze Proteins.</title>
        <authorList>
            <person name="Beliveau C."/>
            <person name="Gagne P."/>
            <person name="Picq S."/>
            <person name="Vernygora O."/>
            <person name="Keeling C.I."/>
            <person name="Pinkney K."/>
            <person name="Doucet D."/>
            <person name="Wen F."/>
            <person name="Johnston J.S."/>
            <person name="Maaroufi H."/>
            <person name="Boyle B."/>
            <person name="Laroche J."/>
            <person name="Dewar K."/>
            <person name="Juretic N."/>
            <person name="Blackburn G."/>
            <person name="Nisole A."/>
            <person name="Brunet B."/>
            <person name="Brandao M."/>
            <person name="Lumley L."/>
            <person name="Duan J."/>
            <person name="Quan G."/>
            <person name="Lucarotti C.J."/>
            <person name="Roe A.D."/>
            <person name="Sperling F.A.H."/>
            <person name="Levesque R.C."/>
            <person name="Cusson M."/>
        </authorList>
    </citation>
    <scope>NUCLEOTIDE SEQUENCE [LARGE SCALE GENOMIC DNA]</scope>
    <source>
        <strain evidence="1">Glfc:IPQL:Cfum</strain>
    </source>
</reference>
<comment type="caution">
    <text evidence="1">The sequence shown here is derived from an EMBL/GenBank/DDBJ whole genome shotgun (WGS) entry which is preliminary data.</text>
</comment>
<evidence type="ECO:0000313" key="1">
    <source>
        <dbReference type="EMBL" id="KAI8440331.1"/>
    </source>
</evidence>
<dbReference type="EMBL" id="CM046102">
    <property type="protein sequence ID" value="KAI8440331.1"/>
    <property type="molecule type" value="Genomic_DNA"/>
</dbReference>
<proteinExistence type="predicted"/>
<sequence length="553" mass="60740">MRFGQGPGNASRVACSCTEYHESAGAERSPAPRDITYNKNLELPTDEATARRRSRELFDVVLFVAVVVRAGSTRRGARAAAGSPPSARLEPALVVLVVAVAVAGTVLVLVAGVAVAVVVVATAAVVVLAMSRVAVTVLPALIAVLVVALVLAVPAAVAVVLPEAAATAVAVRGAPAAAATVPSESVLSVSLALGFALAALLSFGALLPLVIVFVVYWRGRLVILGLGFELGRKLRRLRRGLWRCVRQRVGRTVRRRQRRGEGSSEWRGERHGCERVLRVLEMRRQRQRTGLRHADEVLVGEGLSRDGAWRRRLRQHRRLRRARGAINFGFLKKEEVLDGPLLGILLGEVGVLDLLEGNGRQRAQRVGGRGHDSGRGRRGQRGRDRVRHVGLGRWLRHFLHFFLYNHNLLYDFRVAHLRQAVQDEKNLADFVGVSCIADPAINQVTLLGRVGADPQKRGTEAHPVVNFPLATHFNYKYESGDMLHRTDWHRVSVFRPGLRDTVYKYLKKGQRVYVTGKLSYGEIKSDDGQVRTASTVIADDIIFFQGQLTHDET</sequence>
<keyword evidence="2" id="KW-1185">Reference proteome</keyword>
<protein>
    <submittedName>
        <fullName evidence="1">Uncharacterized protein</fullName>
    </submittedName>
</protein>
<dbReference type="Proteomes" id="UP001064048">
    <property type="component" value="Chromosome 2"/>
</dbReference>
<accession>A0ACC0KVY6</accession>